<feature type="non-terminal residue" evidence="9">
    <location>
        <position position="291"/>
    </location>
</feature>
<geneLocation type="chloroplast" evidence="9"/>
<keyword evidence="3 6" id="KW-0694">RNA-binding</keyword>
<evidence type="ECO:0000259" key="8">
    <source>
        <dbReference type="PROSITE" id="PS50823"/>
    </source>
</evidence>
<dbReference type="Gene3D" id="3.30.300.20">
    <property type="match status" value="1"/>
</dbReference>
<organism evidence="9">
    <name type="scientific">Halimeda monile</name>
    <dbReference type="NCBI Taxonomy" id="170428"/>
    <lineage>
        <taxon>Eukaryota</taxon>
        <taxon>Viridiplantae</taxon>
        <taxon>Chlorophyta</taxon>
        <taxon>core chlorophytes</taxon>
        <taxon>Ulvophyceae</taxon>
        <taxon>TCBD clade</taxon>
        <taxon>Bryopsidales</taxon>
        <taxon>Halimedineae</taxon>
        <taxon>Halimedaceae</taxon>
        <taxon>Halimedeae</taxon>
        <taxon>Halimeda</taxon>
    </lineage>
</organism>
<dbReference type="InterPro" id="IPR009019">
    <property type="entry name" value="KH_sf_prok-type"/>
</dbReference>
<dbReference type="GO" id="GO:0019843">
    <property type="term" value="F:rRNA binding"/>
    <property type="evidence" value="ECO:0007669"/>
    <property type="project" value="UniProtKB-KW"/>
</dbReference>
<feature type="domain" description="KH type-2" evidence="8">
    <location>
        <begin position="39"/>
        <end position="165"/>
    </location>
</feature>
<gene>
    <name evidence="9" type="primary">rps3</name>
</gene>
<dbReference type="PROSITE" id="PS50823">
    <property type="entry name" value="KH_TYPE_2"/>
    <property type="match status" value="1"/>
</dbReference>
<proteinExistence type="inferred from homology"/>
<name>Q5PSC9_9CHLO</name>
<evidence type="ECO:0000256" key="7">
    <source>
        <dbReference type="SAM" id="MobiDB-lite"/>
    </source>
</evidence>
<dbReference type="SUPFAM" id="SSF54814">
    <property type="entry name" value="Prokaryotic type KH domain (KH-domain type II)"/>
    <property type="match status" value="1"/>
</dbReference>
<protein>
    <submittedName>
        <fullName evidence="9">Ribosomal protein S3</fullName>
    </submittedName>
</protein>
<dbReference type="Pfam" id="PF07650">
    <property type="entry name" value="KH_2"/>
    <property type="match status" value="1"/>
</dbReference>
<evidence type="ECO:0000256" key="1">
    <source>
        <dbReference type="ARBA" id="ARBA00010761"/>
    </source>
</evidence>
<accession>Q5PSC9</accession>
<dbReference type="PANTHER" id="PTHR11760:SF19">
    <property type="entry name" value="SMALL RIBOSOMAL SUBUNIT PROTEIN US3C"/>
    <property type="match status" value="1"/>
</dbReference>
<evidence type="ECO:0000256" key="5">
    <source>
        <dbReference type="ARBA" id="ARBA00023274"/>
    </source>
</evidence>
<dbReference type="InterPro" id="IPR057258">
    <property type="entry name" value="Ribosomal_uS3"/>
</dbReference>
<evidence type="ECO:0000256" key="3">
    <source>
        <dbReference type="ARBA" id="ARBA00022884"/>
    </source>
</evidence>
<evidence type="ECO:0000313" key="9">
    <source>
        <dbReference type="EMBL" id="AAV83765.1"/>
    </source>
</evidence>
<reference evidence="9" key="1">
    <citation type="journal article" date="2005" name="J. Phycol.">
        <title>Molecular and morphometric data pinpoint species boundaries in Halimeda section Rhipsalis (Bryopsidales, Chlorophyta).</title>
        <authorList>
            <person name="Verbruggen H."/>
            <person name="De Clerck O."/>
            <person name="Kooistra W.H.C.F."/>
            <person name="Coppejans E."/>
        </authorList>
    </citation>
    <scope>NUCLEOTIDE SEQUENCE</scope>
</reference>
<sequence length="291" mass="31802">MGQKVHPLGFRLGITQPHLSQWYASKKYYSKYILEDHFLRTILPKQYAKAGFEKIEISRKIENHLELVLRAQKPEVLIGKKGENLKNFQKEIKKLIFKYRATGVATAEGPLRGVGRGAALPAFGEGEWRGLDGRSAPKGRGAAYPPSAAYPQSKPKLFLEVYVIRCQTGASSIADFLVENLEKRIPYKIVFVLLKKHLKKIRQREKALRSSSAPPPPKGRSAPKAPSAAYPPLAPKTPSPTANGPPEGGGVEHMAGTASESSVNGAFAPQIRSAQILADGSSSYRPAPLQN</sequence>
<feature type="compositionally biased region" description="Low complexity" evidence="7">
    <location>
        <begin position="222"/>
        <end position="231"/>
    </location>
</feature>
<evidence type="ECO:0000256" key="4">
    <source>
        <dbReference type="ARBA" id="ARBA00022980"/>
    </source>
</evidence>
<keyword evidence="9" id="KW-0150">Chloroplast</keyword>
<dbReference type="AlphaFoldDB" id="Q5PSC9"/>
<keyword evidence="4 9" id="KW-0689">Ribosomal protein</keyword>
<dbReference type="CDD" id="cd02412">
    <property type="entry name" value="KH-II_30S_S3"/>
    <property type="match status" value="1"/>
</dbReference>
<keyword evidence="5" id="KW-0687">Ribonucleoprotein</keyword>
<evidence type="ECO:0000256" key="2">
    <source>
        <dbReference type="ARBA" id="ARBA00022730"/>
    </source>
</evidence>
<keyword evidence="9" id="KW-0934">Plastid</keyword>
<keyword evidence="2" id="KW-0699">rRNA-binding</keyword>
<evidence type="ECO:0000256" key="6">
    <source>
        <dbReference type="PROSITE-ProRule" id="PRU00118"/>
    </source>
</evidence>
<feature type="region of interest" description="Disordered" evidence="7">
    <location>
        <begin position="204"/>
        <end position="265"/>
    </location>
</feature>
<dbReference type="InterPro" id="IPR004044">
    <property type="entry name" value="KH_dom_type_2"/>
</dbReference>
<dbReference type="FunFam" id="3.30.300.20:FF:000001">
    <property type="entry name" value="30S ribosomal protein S3"/>
    <property type="match status" value="1"/>
</dbReference>
<dbReference type="PANTHER" id="PTHR11760">
    <property type="entry name" value="30S/40S RIBOSOMAL PROTEIN S3"/>
    <property type="match status" value="1"/>
</dbReference>
<dbReference type="GO" id="GO:0003735">
    <property type="term" value="F:structural constituent of ribosome"/>
    <property type="evidence" value="ECO:0007669"/>
    <property type="project" value="TreeGrafter"/>
</dbReference>
<comment type="similarity">
    <text evidence="1">Belongs to the universal ribosomal protein uS3 family.</text>
</comment>
<dbReference type="GO" id="GO:0022627">
    <property type="term" value="C:cytosolic small ribosomal subunit"/>
    <property type="evidence" value="ECO:0007669"/>
    <property type="project" value="TreeGrafter"/>
</dbReference>
<dbReference type="EMBL" id="AY835571">
    <property type="protein sequence ID" value="AAV83765.1"/>
    <property type="molecule type" value="Genomic_DNA"/>
</dbReference>
<dbReference type="InterPro" id="IPR015946">
    <property type="entry name" value="KH_dom-like_a/b"/>
</dbReference>